<keyword evidence="2" id="KW-0812">Transmembrane</keyword>
<feature type="transmembrane region" description="Helical" evidence="2">
    <location>
        <begin position="208"/>
        <end position="227"/>
    </location>
</feature>
<accession>A0ABU3QM24</accession>
<evidence type="ECO:0000256" key="2">
    <source>
        <dbReference type="SAM" id="Phobius"/>
    </source>
</evidence>
<evidence type="ECO:0000313" key="5">
    <source>
        <dbReference type="Proteomes" id="UP001250181"/>
    </source>
</evidence>
<dbReference type="Proteomes" id="UP001250181">
    <property type="component" value="Unassembled WGS sequence"/>
</dbReference>
<sequence>MREEPRPRETGGGSGSGLPRFRPGRAFAHTAGTSRTGDPHRSDGRPPHTPRGERHTGPAGRPGTTPPVPGRPAFVVALLSLCGFLLVTWQVAVRGPLAALDERAGRALAGRGPAWLTELGADLGGLPVALPVLAAAVAYAVWRGRRWQALCAGAAMALVPALVVPLKLLLDRPGPLTDATGYYPSGHTATALVAYGAAALLTRRRALVPVATVLTAATGTGLVLRGYHWPLDVVGSVLLFGAGLLGVSAIRRRRSSGRTPSR</sequence>
<dbReference type="SUPFAM" id="SSF48317">
    <property type="entry name" value="Acid phosphatase/Vanadium-dependent haloperoxidase"/>
    <property type="match status" value="1"/>
</dbReference>
<gene>
    <name evidence="4" type="ORF">RND61_17320</name>
</gene>
<evidence type="ECO:0000259" key="3">
    <source>
        <dbReference type="SMART" id="SM00014"/>
    </source>
</evidence>
<dbReference type="EMBL" id="JAWCTQ010000020">
    <property type="protein sequence ID" value="MDT9683811.1"/>
    <property type="molecule type" value="Genomic_DNA"/>
</dbReference>
<protein>
    <submittedName>
        <fullName evidence="4">Phosphatase PAP2 family protein</fullName>
    </submittedName>
</protein>
<dbReference type="SMART" id="SM00014">
    <property type="entry name" value="acidPPc"/>
    <property type="match status" value="1"/>
</dbReference>
<dbReference type="RefSeq" id="WP_315878881.1">
    <property type="nucleotide sequence ID" value="NZ_JAWCTQ010000020.1"/>
</dbReference>
<feature type="transmembrane region" description="Helical" evidence="2">
    <location>
        <begin position="182"/>
        <end position="201"/>
    </location>
</feature>
<keyword evidence="2" id="KW-0472">Membrane</keyword>
<dbReference type="Gene3D" id="1.20.144.10">
    <property type="entry name" value="Phosphatidic acid phosphatase type 2/haloperoxidase"/>
    <property type="match status" value="1"/>
</dbReference>
<feature type="compositionally biased region" description="Basic and acidic residues" evidence="1">
    <location>
        <begin position="37"/>
        <end position="56"/>
    </location>
</feature>
<proteinExistence type="predicted"/>
<keyword evidence="2" id="KW-1133">Transmembrane helix</keyword>
<feature type="transmembrane region" description="Helical" evidence="2">
    <location>
        <begin position="233"/>
        <end position="250"/>
    </location>
</feature>
<feature type="region of interest" description="Disordered" evidence="1">
    <location>
        <begin position="1"/>
        <end position="68"/>
    </location>
</feature>
<organism evidence="4 5">
    <name type="scientific">Streptomyces tamarix</name>
    <dbReference type="NCBI Taxonomy" id="3078565"/>
    <lineage>
        <taxon>Bacteria</taxon>
        <taxon>Bacillati</taxon>
        <taxon>Actinomycetota</taxon>
        <taxon>Actinomycetes</taxon>
        <taxon>Kitasatosporales</taxon>
        <taxon>Streptomycetaceae</taxon>
        <taxon>Streptomyces</taxon>
    </lineage>
</organism>
<evidence type="ECO:0000256" key="1">
    <source>
        <dbReference type="SAM" id="MobiDB-lite"/>
    </source>
</evidence>
<feature type="domain" description="Phosphatidic acid phosphatase type 2/haloperoxidase" evidence="3">
    <location>
        <begin position="149"/>
        <end position="248"/>
    </location>
</feature>
<dbReference type="Pfam" id="PF01569">
    <property type="entry name" value="PAP2"/>
    <property type="match status" value="1"/>
</dbReference>
<comment type="caution">
    <text evidence="4">The sequence shown here is derived from an EMBL/GenBank/DDBJ whole genome shotgun (WGS) entry which is preliminary data.</text>
</comment>
<name>A0ABU3QM24_9ACTN</name>
<evidence type="ECO:0000313" key="4">
    <source>
        <dbReference type="EMBL" id="MDT9683811.1"/>
    </source>
</evidence>
<keyword evidence="5" id="KW-1185">Reference proteome</keyword>
<dbReference type="InterPro" id="IPR000326">
    <property type="entry name" value="PAP2/HPO"/>
</dbReference>
<feature type="transmembrane region" description="Helical" evidence="2">
    <location>
        <begin position="149"/>
        <end position="170"/>
    </location>
</feature>
<reference evidence="4 5" key="1">
    <citation type="submission" date="2023-09" db="EMBL/GenBank/DDBJ databases">
        <title>Streptomyces sp. nov.: A antagonism against Alternaria gaisen Producing Streptochlin, Isolated from Tamarix root soil.</title>
        <authorList>
            <person name="Chen Y."/>
        </authorList>
    </citation>
    <scope>NUCLEOTIDE SEQUENCE [LARGE SCALE GENOMIC DNA]</scope>
    <source>
        <strain evidence="4 5">TRM76323</strain>
    </source>
</reference>
<feature type="transmembrane region" description="Helical" evidence="2">
    <location>
        <begin position="123"/>
        <end position="142"/>
    </location>
</feature>
<dbReference type="InterPro" id="IPR036938">
    <property type="entry name" value="PAP2/HPO_sf"/>
</dbReference>
<feature type="transmembrane region" description="Helical" evidence="2">
    <location>
        <begin position="73"/>
        <end position="92"/>
    </location>
</feature>